<evidence type="ECO:0000313" key="6">
    <source>
        <dbReference type="Proteomes" id="UP001377804"/>
    </source>
</evidence>
<dbReference type="Proteomes" id="UP001377804">
    <property type="component" value="Unassembled WGS sequence"/>
</dbReference>
<protein>
    <recommendedName>
        <fullName evidence="2 3">Single-stranded DNA-binding protein</fullName>
        <shortName evidence="2">SSB</shortName>
    </recommendedName>
</protein>
<proteinExistence type="inferred from homology"/>
<dbReference type="PANTHER" id="PTHR10302:SF27">
    <property type="entry name" value="SINGLE-STRANDED DNA-BINDING PROTEIN"/>
    <property type="match status" value="1"/>
</dbReference>
<dbReference type="RefSeq" id="WP_339970307.1">
    <property type="nucleotide sequence ID" value="NZ_JAWMWG010000003.1"/>
</dbReference>
<dbReference type="PROSITE" id="PS50935">
    <property type="entry name" value="SSB"/>
    <property type="match status" value="1"/>
</dbReference>
<dbReference type="Gene3D" id="2.40.50.140">
    <property type="entry name" value="Nucleic acid-binding proteins"/>
    <property type="match status" value="1"/>
</dbReference>
<feature type="region of interest" description="Disordered" evidence="4">
    <location>
        <begin position="100"/>
        <end position="144"/>
    </location>
</feature>
<dbReference type="GO" id="GO:0003677">
    <property type="term" value="F:DNA binding"/>
    <property type="evidence" value="ECO:0007669"/>
    <property type="project" value="UniProtKB-KW"/>
</dbReference>
<dbReference type="PIRSF" id="PIRSF002070">
    <property type="entry name" value="SSB"/>
    <property type="match status" value="1"/>
</dbReference>
<reference evidence="5 6" key="1">
    <citation type="submission" date="2023-10" db="EMBL/GenBank/DDBJ databases">
        <title>Holzapfeliella saturejae sp. nov. isolated from Satureja montana flowers.</title>
        <authorList>
            <person name="Alcantara C."/>
            <person name="Zuniga M."/>
            <person name="Landete J.M."/>
            <person name="Monedero V."/>
        </authorList>
    </citation>
    <scope>NUCLEOTIDE SEQUENCE [LARGE SCALE GENOMIC DNA]</scope>
    <source>
        <strain evidence="5 6">He02</strain>
    </source>
</reference>
<dbReference type="InterPro" id="IPR012340">
    <property type="entry name" value="NA-bd_OB-fold"/>
</dbReference>
<evidence type="ECO:0000313" key="5">
    <source>
        <dbReference type="EMBL" id="MEJ6348802.1"/>
    </source>
</evidence>
<dbReference type="Pfam" id="PF00436">
    <property type="entry name" value="SSB"/>
    <property type="match status" value="1"/>
</dbReference>
<organism evidence="5 6">
    <name type="scientific">Holzapfeliella saturejae</name>
    <dbReference type="NCBI Taxonomy" id="3082953"/>
    <lineage>
        <taxon>Bacteria</taxon>
        <taxon>Bacillati</taxon>
        <taxon>Bacillota</taxon>
        <taxon>Bacilli</taxon>
        <taxon>Lactobacillales</taxon>
        <taxon>Lactobacillaceae</taxon>
        <taxon>Holzapfeliella</taxon>
    </lineage>
</organism>
<dbReference type="NCBIfam" id="TIGR00621">
    <property type="entry name" value="ssb"/>
    <property type="match status" value="1"/>
</dbReference>
<dbReference type="PANTHER" id="PTHR10302">
    <property type="entry name" value="SINGLE-STRANDED DNA-BINDING PROTEIN"/>
    <property type="match status" value="1"/>
</dbReference>
<dbReference type="EMBL" id="JAWMWG010000003">
    <property type="protein sequence ID" value="MEJ6348802.1"/>
    <property type="molecule type" value="Genomic_DNA"/>
</dbReference>
<feature type="compositionally biased region" description="Low complexity" evidence="4">
    <location>
        <begin position="101"/>
        <end position="123"/>
    </location>
</feature>
<gene>
    <name evidence="5" type="ORF">R4Y45_06180</name>
</gene>
<comment type="subunit">
    <text evidence="2">Homotetramer.</text>
</comment>
<comment type="caution">
    <text evidence="5">The sequence shown here is derived from an EMBL/GenBank/DDBJ whole genome shotgun (WGS) entry which is preliminary data.</text>
</comment>
<keyword evidence="1 2" id="KW-0238">DNA-binding</keyword>
<dbReference type="SUPFAM" id="SSF50249">
    <property type="entry name" value="Nucleic acid-binding proteins"/>
    <property type="match status" value="1"/>
</dbReference>
<evidence type="ECO:0000256" key="2">
    <source>
        <dbReference type="HAMAP-Rule" id="MF_00984"/>
    </source>
</evidence>
<dbReference type="InterPro" id="IPR011344">
    <property type="entry name" value="ssDNA-bd"/>
</dbReference>
<accession>A0ABU8SHD5</accession>
<evidence type="ECO:0000256" key="1">
    <source>
        <dbReference type="ARBA" id="ARBA00023125"/>
    </source>
</evidence>
<dbReference type="CDD" id="cd04496">
    <property type="entry name" value="SSB_OBF"/>
    <property type="match status" value="1"/>
</dbReference>
<evidence type="ECO:0000256" key="3">
    <source>
        <dbReference type="PIRNR" id="PIRNR002070"/>
    </source>
</evidence>
<comment type="caution">
    <text evidence="2">Lacks conserved residue(s) required for the propagation of feature annotation.</text>
</comment>
<dbReference type="HAMAP" id="MF_00984">
    <property type="entry name" value="SSB"/>
    <property type="match status" value="1"/>
</dbReference>
<evidence type="ECO:0000256" key="4">
    <source>
        <dbReference type="SAM" id="MobiDB-lite"/>
    </source>
</evidence>
<keyword evidence="6" id="KW-1185">Reference proteome</keyword>
<sequence length="144" mass="15848">MNTVQLIGRMVRDAELGTSKNGTNYTGFTLAVDRYVKNGENTADFIRCKAFNKTAETITRNLHKGSQFGVEGSIQTGSYQDKDGKTVFTTDVLVRNITFVSGGNQQNQNQSQQNNQQQNNSQGFKDPFAPSGNAIDISDNDLPF</sequence>
<dbReference type="InterPro" id="IPR000424">
    <property type="entry name" value="Primosome_PriB/ssb"/>
</dbReference>
<name>A0ABU8SHD5_9LACO</name>